<organism evidence="1 2">
    <name type="scientific">Micromonospora polyrhachis</name>
    <dbReference type="NCBI Taxonomy" id="1282883"/>
    <lineage>
        <taxon>Bacteria</taxon>
        <taxon>Bacillati</taxon>
        <taxon>Actinomycetota</taxon>
        <taxon>Actinomycetes</taxon>
        <taxon>Micromonosporales</taxon>
        <taxon>Micromonosporaceae</taxon>
        <taxon>Micromonospora</taxon>
    </lineage>
</organism>
<reference evidence="1 2" key="1">
    <citation type="submission" date="2020-08" db="EMBL/GenBank/DDBJ databases">
        <title>Sequencing the genomes of 1000 actinobacteria strains.</title>
        <authorList>
            <person name="Klenk H.-P."/>
        </authorList>
    </citation>
    <scope>NUCLEOTIDE SEQUENCE [LARGE SCALE GENOMIC DNA]</scope>
    <source>
        <strain evidence="1 2">DSM 45886</strain>
    </source>
</reference>
<dbReference type="RefSeq" id="WP_184537029.1">
    <property type="nucleotide sequence ID" value="NZ_JACHJW010000001.1"/>
</dbReference>
<keyword evidence="2" id="KW-1185">Reference proteome</keyword>
<protein>
    <submittedName>
        <fullName evidence="1">Uncharacterized protein</fullName>
    </submittedName>
</protein>
<gene>
    <name evidence="1" type="ORF">FHR38_005170</name>
</gene>
<dbReference type="Proteomes" id="UP000578819">
    <property type="component" value="Unassembled WGS sequence"/>
</dbReference>
<dbReference type="EMBL" id="JACHJW010000001">
    <property type="protein sequence ID" value="MBB4961437.1"/>
    <property type="molecule type" value="Genomic_DNA"/>
</dbReference>
<evidence type="ECO:0000313" key="1">
    <source>
        <dbReference type="EMBL" id="MBB4961437.1"/>
    </source>
</evidence>
<name>A0A7W7SW45_9ACTN</name>
<sequence length="432" mass="44419">MRAGVVTVWDRGSVSRRAFVAGSTVGVGGLAGAGGLAGVARGAVAETPFADGTADAGLVYFDTFFTGATVDEKIAAMNAWHLSQAGNAPTPAVLFDAKQYPFSTPIKLFSGMALLGGKSAPAREYSRATVLNWTGGAGSSMFVFPGEQPSQGYPSDNSPRDVTVAWIQMQGGGSTHCITKNDPSNSTHTGKVLWMSNFHGCGFKNFATVWWGWGDGTSISGPTHVQGCTDTPFFLAGSENSIFGTDAFSFMDSFLAAWATAGKPFIRSRMEKSSIGHVMITARQTASHLSVEGGGNLLVSGTCFDAQNADPVHGSALRISGGDGIVVQNVSFKGAMNAPASAPGGTAANRGWAHVTGGSQITFGGNLFSRKGTAATAATPLVYVGSGVAVGQVKWGFNTYGNYAGANAVLQQAAANRLVVTTDPLLTVTTAV</sequence>
<comment type="caution">
    <text evidence="1">The sequence shown here is derived from an EMBL/GenBank/DDBJ whole genome shotgun (WGS) entry which is preliminary data.</text>
</comment>
<dbReference type="PROSITE" id="PS51318">
    <property type="entry name" value="TAT"/>
    <property type="match status" value="1"/>
</dbReference>
<evidence type="ECO:0000313" key="2">
    <source>
        <dbReference type="Proteomes" id="UP000578819"/>
    </source>
</evidence>
<dbReference type="InterPro" id="IPR006311">
    <property type="entry name" value="TAT_signal"/>
</dbReference>
<dbReference type="AlphaFoldDB" id="A0A7W7SW45"/>
<accession>A0A7W7SW45</accession>
<proteinExistence type="predicted"/>